<dbReference type="InterPro" id="IPR003594">
    <property type="entry name" value="HATPase_dom"/>
</dbReference>
<dbReference type="InterPro" id="IPR005467">
    <property type="entry name" value="His_kinase_dom"/>
</dbReference>
<keyword evidence="3 9" id="KW-0597">Phosphoprotein</keyword>
<feature type="coiled-coil region" evidence="10">
    <location>
        <begin position="322"/>
        <end position="360"/>
    </location>
</feature>
<feature type="domain" description="CheW-like" evidence="14">
    <location>
        <begin position="554"/>
        <end position="702"/>
    </location>
</feature>
<evidence type="ECO:0000256" key="5">
    <source>
        <dbReference type="ARBA" id="ARBA00022741"/>
    </source>
</evidence>
<dbReference type="SUPFAM" id="SSF47226">
    <property type="entry name" value="Histidine-containing phosphotransfer domain, HPT domain"/>
    <property type="match status" value="1"/>
</dbReference>
<dbReference type="PROSITE" id="PS50894">
    <property type="entry name" value="HPT"/>
    <property type="match status" value="1"/>
</dbReference>
<dbReference type="InterPro" id="IPR001789">
    <property type="entry name" value="Sig_transdc_resp-reg_receiver"/>
</dbReference>
<dbReference type="FunFam" id="3.30.565.10:FF:000016">
    <property type="entry name" value="Chemotaxis protein CheA, putative"/>
    <property type="match status" value="1"/>
</dbReference>
<dbReference type="InterPro" id="IPR036890">
    <property type="entry name" value="HATPase_C_sf"/>
</dbReference>
<dbReference type="SMART" id="SM00387">
    <property type="entry name" value="HATPase_c"/>
    <property type="match status" value="1"/>
</dbReference>
<feature type="modified residue" description="4-aspartylphosphate" evidence="9">
    <location>
        <position position="779"/>
    </location>
</feature>
<protein>
    <recommendedName>
        <fullName evidence="2">histidine kinase</fullName>
        <ecNumber evidence="2">2.7.13.3</ecNumber>
    </recommendedName>
</protein>
<dbReference type="Gene3D" id="3.30.565.10">
    <property type="entry name" value="Histidine kinase-like ATPase, C-terminal domain"/>
    <property type="match status" value="1"/>
</dbReference>
<dbReference type="PROSITE" id="PS50851">
    <property type="entry name" value="CHEW"/>
    <property type="match status" value="1"/>
</dbReference>
<dbReference type="EMBL" id="WJJP01000731">
    <property type="protein sequence ID" value="MBD3327422.1"/>
    <property type="molecule type" value="Genomic_DNA"/>
</dbReference>
<name>A0A9D5JZZ9_9BACT</name>
<dbReference type="InterPro" id="IPR036061">
    <property type="entry name" value="CheW-like_dom_sf"/>
</dbReference>
<dbReference type="PROSITE" id="PS50110">
    <property type="entry name" value="RESPONSE_REGULATORY"/>
    <property type="match status" value="1"/>
</dbReference>
<reference evidence="16" key="1">
    <citation type="submission" date="2019-11" db="EMBL/GenBank/DDBJ databases">
        <title>Microbial mats filling the niche in hypersaline microbial mats.</title>
        <authorList>
            <person name="Wong H.L."/>
            <person name="Macleod F.I."/>
            <person name="White R.A. III"/>
            <person name="Burns B.P."/>
        </authorList>
    </citation>
    <scope>NUCLEOTIDE SEQUENCE</scope>
    <source>
        <strain evidence="16">Rbin_158</strain>
    </source>
</reference>
<dbReference type="Gene3D" id="3.40.50.2300">
    <property type="match status" value="1"/>
</dbReference>
<evidence type="ECO:0000256" key="10">
    <source>
        <dbReference type="SAM" id="Coils"/>
    </source>
</evidence>
<evidence type="ECO:0000256" key="6">
    <source>
        <dbReference type="ARBA" id="ARBA00022777"/>
    </source>
</evidence>
<feature type="region of interest" description="Disordered" evidence="11">
    <location>
        <begin position="701"/>
        <end position="720"/>
    </location>
</feature>
<evidence type="ECO:0000256" key="8">
    <source>
        <dbReference type="PROSITE-ProRule" id="PRU00110"/>
    </source>
</evidence>
<dbReference type="InterPro" id="IPR036641">
    <property type="entry name" value="HPT_dom_sf"/>
</dbReference>
<dbReference type="SUPFAM" id="SSF50341">
    <property type="entry name" value="CheW-like"/>
    <property type="match status" value="1"/>
</dbReference>
<dbReference type="SUPFAM" id="SSF55874">
    <property type="entry name" value="ATPase domain of HSP90 chaperone/DNA topoisomerase II/histidine kinase"/>
    <property type="match status" value="1"/>
</dbReference>
<evidence type="ECO:0000256" key="1">
    <source>
        <dbReference type="ARBA" id="ARBA00000085"/>
    </source>
</evidence>
<proteinExistence type="predicted"/>
<evidence type="ECO:0000259" key="15">
    <source>
        <dbReference type="PROSITE" id="PS50894"/>
    </source>
</evidence>
<feature type="domain" description="Histidine kinase" evidence="12">
    <location>
        <begin position="287"/>
        <end position="552"/>
    </location>
</feature>
<dbReference type="PANTHER" id="PTHR43395">
    <property type="entry name" value="SENSOR HISTIDINE KINASE CHEA"/>
    <property type="match status" value="1"/>
</dbReference>
<evidence type="ECO:0000259" key="14">
    <source>
        <dbReference type="PROSITE" id="PS50851"/>
    </source>
</evidence>
<dbReference type="SMART" id="SM00448">
    <property type="entry name" value="REC"/>
    <property type="match status" value="1"/>
</dbReference>
<dbReference type="Proteomes" id="UP000649604">
    <property type="component" value="Unassembled WGS sequence"/>
</dbReference>
<dbReference type="Pfam" id="PF02518">
    <property type="entry name" value="HATPase_c"/>
    <property type="match status" value="1"/>
</dbReference>
<feature type="region of interest" description="Disordered" evidence="11">
    <location>
        <begin position="10"/>
        <end position="81"/>
    </location>
</feature>
<keyword evidence="10" id="KW-0175">Coiled coil</keyword>
<comment type="function">
    <text evidence="7">Involved in the transmission of sensory signals from the chemoreceptors to the flagellar motors. CheA is autophosphorylated; it can transfer its phosphate group to either CheB or CheY.</text>
</comment>
<keyword evidence="5" id="KW-0547">Nucleotide-binding</keyword>
<evidence type="ECO:0000256" key="4">
    <source>
        <dbReference type="ARBA" id="ARBA00022679"/>
    </source>
</evidence>
<dbReference type="PROSITE" id="PS50109">
    <property type="entry name" value="HIS_KIN"/>
    <property type="match status" value="1"/>
</dbReference>
<evidence type="ECO:0000313" key="16">
    <source>
        <dbReference type="EMBL" id="MBD3327422.1"/>
    </source>
</evidence>
<feature type="modified residue" description="Phosphohistidine" evidence="8">
    <location>
        <position position="131"/>
    </location>
</feature>
<evidence type="ECO:0000313" key="17">
    <source>
        <dbReference type="Proteomes" id="UP000649604"/>
    </source>
</evidence>
<dbReference type="GO" id="GO:0004673">
    <property type="term" value="F:protein histidine kinase activity"/>
    <property type="evidence" value="ECO:0007669"/>
    <property type="project" value="UniProtKB-EC"/>
</dbReference>
<evidence type="ECO:0000256" key="11">
    <source>
        <dbReference type="SAM" id="MobiDB-lite"/>
    </source>
</evidence>
<dbReference type="CDD" id="cd00088">
    <property type="entry name" value="HPT"/>
    <property type="match status" value="1"/>
</dbReference>
<dbReference type="EC" id="2.7.13.3" evidence="2"/>
<keyword evidence="4" id="KW-0808">Transferase</keyword>
<dbReference type="PRINTS" id="PR00344">
    <property type="entry name" value="BCTRLSENSOR"/>
</dbReference>
<dbReference type="Pfam" id="PF01627">
    <property type="entry name" value="Hpt"/>
    <property type="match status" value="1"/>
</dbReference>
<dbReference type="SMART" id="SM00260">
    <property type="entry name" value="CheW"/>
    <property type="match status" value="1"/>
</dbReference>
<evidence type="ECO:0000256" key="9">
    <source>
        <dbReference type="PROSITE-ProRule" id="PRU00169"/>
    </source>
</evidence>
<evidence type="ECO:0000256" key="7">
    <source>
        <dbReference type="ARBA" id="ARBA00035100"/>
    </source>
</evidence>
<evidence type="ECO:0000256" key="3">
    <source>
        <dbReference type="ARBA" id="ARBA00022553"/>
    </source>
</evidence>
<evidence type="ECO:0000256" key="2">
    <source>
        <dbReference type="ARBA" id="ARBA00012438"/>
    </source>
</evidence>
<dbReference type="PANTHER" id="PTHR43395:SF10">
    <property type="entry name" value="CHEMOTAXIS PROTEIN CHEA"/>
    <property type="match status" value="1"/>
</dbReference>
<accession>A0A9D5JZZ9</accession>
<dbReference type="Gene3D" id="1.20.120.160">
    <property type="entry name" value="HPT domain"/>
    <property type="match status" value="1"/>
</dbReference>
<evidence type="ECO:0000259" key="13">
    <source>
        <dbReference type="PROSITE" id="PS50110"/>
    </source>
</evidence>
<dbReference type="GO" id="GO:0006935">
    <property type="term" value="P:chemotaxis"/>
    <property type="evidence" value="ECO:0007669"/>
    <property type="project" value="InterPro"/>
</dbReference>
<dbReference type="InterPro" id="IPR051315">
    <property type="entry name" value="Bact_Chemotaxis_CheA"/>
</dbReference>
<evidence type="ECO:0000259" key="12">
    <source>
        <dbReference type="PROSITE" id="PS50109"/>
    </source>
</evidence>
<organism evidence="16 17">
    <name type="scientific">candidate division KSB3 bacterium</name>
    <dbReference type="NCBI Taxonomy" id="2044937"/>
    <lineage>
        <taxon>Bacteria</taxon>
        <taxon>candidate division KSB3</taxon>
    </lineage>
</organism>
<dbReference type="AlphaFoldDB" id="A0A9D5JZZ9"/>
<gene>
    <name evidence="16" type="ORF">GF339_22745</name>
</gene>
<dbReference type="GO" id="GO:0000160">
    <property type="term" value="P:phosphorelay signal transduction system"/>
    <property type="evidence" value="ECO:0007669"/>
    <property type="project" value="InterPro"/>
</dbReference>
<dbReference type="InterPro" id="IPR008207">
    <property type="entry name" value="Sig_transdc_His_kin_Hpt_dom"/>
</dbReference>
<keyword evidence="6" id="KW-0418">Kinase</keyword>
<dbReference type="Pfam" id="PF01584">
    <property type="entry name" value="CheW"/>
    <property type="match status" value="1"/>
</dbReference>
<dbReference type="InterPro" id="IPR002545">
    <property type="entry name" value="CheW-lke_dom"/>
</dbReference>
<sequence>MWRKFLIHNAQMQQTHFTQRPHSRQGQRGRNFPPGKIDNVSQGHDATSSRDKRGGIKRGSAMKPHKISLDRNTSAHTQSQPMSTINRDLFIAQFKEEVDAHLTRITQRLFQLEEPVSDHDQLLEEIFRTAHTLKGSSRMMGYLDISTLAHKMEDLLVEIRDGHLDLTPMISDLLFYTLDTINYLVEGISKNIKRSADLEAFTRLFTDAIAGKPIEVPFVQPHLLQAEPTLPTPPIPASTPEGEHLDDSEEQQYVRIHPKALDTILHLIEEILANQKRHATQLTTYQDVAQTVSEHLLLLTEFSALLHHKNGSSPPALVSQLVAALKESASAISHQIETLQETAETQEQRMQLAMTKLQEQVMGIRMVPASHLFQLFPRLVRVTARKLGKMVELHLLGEDVTLDSRILEEMRDPLIHLVQNAIKHGIEIPEKRRRYGKSLTGHLTLSAVHADGHIVIRIQDDGRGIHPEQIKAMALKQGLRSRSELATLQDQSLFDLLFLPGFSTSDAVDDIAGRGFGLDIVKTHVNRVHGTIAVHSQPGEGTEFVITLPCSLTTLNALLVRTGEQSWAIPTTAVVKTAKISPTMVEYRGNTPGIAYENSWLPLAVFEQLVDASPAQNSDQKLRLPPQFHETPEHPVVVIQAEDCRIACIIDDLLEEREIVITQADSAPHGKKNRPRTTTVHGQNVNIVNVTDLAQTFSASLETDSSAEDRIRPTHPTPKPRLPLRNLVPKILLIDDSLNIREVERNILEKAGYDVEIAENGQEGLDKLKATGFDLVVTDIEMPHMDGWKLIEMIRDDATLHELPVVVVSTDTTDAARKKGLAVGVKAYLTKEEFDERLLLRTVDDCLK</sequence>
<feature type="domain" description="Response regulatory" evidence="13">
    <location>
        <begin position="730"/>
        <end position="846"/>
    </location>
</feature>
<dbReference type="SMART" id="SM00073">
    <property type="entry name" value="HPT"/>
    <property type="match status" value="1"/>
</dbReference>
<feature type="compositionally biased region" description="Polar residues" evidence="11">
    <location>
        <begin position="70"/>
        <end position="81"/>
    </location>
</feature>
<dbReference type="Pfam" id="PF00072">
    <property type="entry name" value="Response_reg"/>
    <property type="match status" value="1"/>
</dbReference>
<dbReference type="InterPro" id="IPR011006">
    <property type="entry name" value="CheY-like_superfamily"/>
</dbReference>
<comment type="caution">
    <text evidence="16">The sequence shown here is derived from an EMBL/GenBank/DDBJ whole genome shotgun (WGS) entry which is preliminary data.</text>
</comment>
<comment type="catalytic activity">
    <reaction evidence="1">
        <text>ATP + protein L-histidine = ADP + protein N-phospho-L-histidine.</text>
        <dbReference type="EC" id="2.7.13.3"/>
    </reaction>
</comment>
<feature type="domain" description="HPt" evidence="15">
    <location>
        <begin position="83"/>
        <end position="191"/>
    </location>
</feature>
<dbReference type="SUPFAM" id="SSF52172">
    <property type="entry name" value="CheY-like"/>
    <property type="match status" value="1"/>
</dbReference>
<dbReference type="InterPro" id="IPR004358">
    <property type="entry name" value="Sig_transdc_His_kin-like_C"/>
</dbReference>